<dbReference type="CDD" id="cd01949">
    <property type="entry name" value="GGDEF"/>
    <property type="match status" value="1"/>
</dbReference>
<feature type="transmembrane region" description="Helical" evidence="4">
    <location>
        <begin position="136"/>
        <end position="159"/>
    </location>
</feature>
<dbReference type="GO" id="GO:1902201">
    <property type="term" value="P:negative regulation of bacterial-type flagellum-dependent cell motility"/>
    <property type="evidence" value="ECO:0007669"/>
    <property type="project" value="TreeGrafter"/>
</dbReference>
<keyword evidence="7" id="KW-1185">Reference proteome</keyword>
<evidence type="ECO:0000256" key="3">
    <source>
        <dbReference type="ARBA" id="ARBA00034247"/>
    </source>
</evidence>
<accession>A0A857JMS6</accession>
<evidence type="ECO:0000256" key="2">
    <source>
        <dbReference type="ARBA" id="ARBA00012528"/>
    </source>
</evidence>
<feature type="transmembrane region" description="Helical" evidence="4">
    <location>
        <begin position="165"/>
        <end position="183"/>
    </location>
</feature>
<dbReference type="SMART" id="SM00267">
    <property type="entry name" value="GGDEF"/>
    <property type="match status" value="1"/>
</dbReference>
<dbReference type="FunFam" id="3.30.70.270:FF:000001">
    <property type="entry name" value="Diguanylate cyclase domain protein"/>
    <property type="match status" value="1"/>
</dbReference>
<evidence type="ECO:0000256" key="4">
    <source>
        <dbReference type="SAM" id="Phobius"/>
    </source>
</evidence>
<dbReference type="EMBL" id="CP047656">
    <property type="protein sequence ID" value="QHJ11904.1"/>
    <property type="molecule type" value="Genomic_DNA"/>
</dbReference>
<keyword evidence="6" id="KW-0808">Transferase</keyword>
<dbReference type="PANTHER" id="PTHR45138">
    <property type="entry name" value="REGULATORY COMPONENTS OF SENSORY TRANSDUCTION SYSTEM"/>
    <property type="match status" value="1"/>
</dbReference>
<dbReference type="KEGG" id="pmes:FX988_02140"/>
<gene>
    <name evidence="6" type="ORF">FX988_02140</name>
</gene>
<keyword evidence="4" id="KW-0812">Transmembrane</keyword>
<dbReference type="GO" id="GO:0005886">
    <property type="term" value="C:plasma membrane"/>
    <property type="evidence" value="ECO:0007669"/>
    <property type="project" value="TreeGrafter"/>
</dbReference>
<evidence type="ECO:0000256" key="1">
    <source>
        <dbReference type="ARBA" id="ARBA00001946"/>
    </source>
</evidence>
<evidence type="ECO:0000313" key="7">
    <source>
        <dbReference type="Proteomes" id="UP000464524"/>
    </source>
</evidence>
<evidence type="ECO:0000313" key="6">
    <source>
        <dbReference type="EMBL" id="QHJ11904.1"/>
    </source>
</evidence>
<dbReference type="InterPro" id="IPR043128">
    <property type="entry name" value="Rev_trsase/Diguanyl_cyclase"/>
</dbReference>
<dbReference type="NCBIfam" id="TIGR00254">
    <property type="entry name" value="GGDEF"/>
    <property type="match status" value="1"/>
</dbReference>
<comment type="cofactor">
    <cofactor evidence="1">
        <name>Mg(2+)</name>
        <dbReference type="ChEBI" id="CHEBI:18420"/>
    </cofactor>
</comment>
<dbReference type="Proteomes" id="UP000464524">
    <property type="component" value="Chromosome"/>
</dbReference>
<dbReference type="Pfam" id="PF00990">
    <property type="entry name" value="GGDEF"/>
    <property type="match status" value="1"/>
</dbReference>
<dbReference type="Gene3D" id="3.30.70.270">
    <property type="match status" value="1"/>
</dbReference>
<dbReference type="PROSITE" id="PS50887">
    <property type="entry name" value="GGDEF"/>
    <property type="match status" value="1"/>
</dbReference>
<dbReference type="EC" id="2.7.7.65" evidence="2"/>
<feature type="transmembrane region" description="Helical" evidence="4">
    <location>
        <begin position="58"/>
        <end position="77"/>
    </location>
</feature>
<dbReference type="InterPro" id="IPR029787">
    <property type="entry name" value="Nucleotide_cyclase"/>
</dbReference>
<dbReference type="OrthoDB" id="9813903at2"/>
<dbReference type="GO" id="GO:0052621">
    <property type="term" value="F:diguanylate cyclase activity"/>
    <property type="evidence" value="ECO:0007669"/>
    <property type="project" value="UniProtKB-EC"/>
</dbReference>
<feature type="transmembrane region" description="Helical" evidence="4">
    <location>
        <begin position="97"/>
        <end position="115"/>
    </location>
</feature>
<comment type="catalytic activity">
    <reaction evidence="3">
        <text>2 GTP = 3',3'-c-di-GMP + 2 diphosphate</text>
        <dbReference type="Rhea" id="RHEA:24898"/>
        <dbReference type="ChEBI" id="CHEBI:33019"/>
        <dbReference type="ChEBI" id="CHEBI:37565"/>
        <dbReference type="ChEBI" id="CHEBI:58805"/>
        <dbReference type="EC" id="2.7.7.65"/>
    </reaction>
</comment>
<name>A0A857JMS6_9ALTE</name>
<keyword evidence="6" id="KW-0548">Nucleotidyltransferase</keyword>
<dbReference type="SUPFAM" id="SSF55073">
    <property type="entry name" value="Nucleotide cyclase"/>
    <property type="match status" value="1"/>
</dbReference>
<dbReference type="InterPro" id="IPR050469">
    <property type="entry name" value="Diguanylate_Cyclase"/>
</dbReference>
<proteinExistence type="predicted"/>
<protein>
    <recommendedName>
        <fullName evidence="2">diguanylate cyclase</fullName>
        <ecNumber evidence="2">2.7.7.65</ecNumber>
    </recommendedName>
</protein>
<sequence>MQIVPKPAANQAFAYKNASIKSNLTLVWYFSIVALIGFGVHLIHHLRLGSGAFSPDMLPYLAVYLSNVLYALLNLLLLPSARVSNSASWSVSLLEMMYPAFLAFMATVLSIYTSMQGHGPVPFIMGMMVIAMLVQGHLLFLFGLLFCCWLAVSAGLLYMLPSGQASSPILTCFTTMLIAFFIARLAEKNRVGQFTVLQELHDKNQLLEELAVQDPLTKLYNRRYFTNKLEIETARSLRYQHPLSLLIVDVDDFKQINDNDGHLVGDEVLVEIANLITQQMRADDVVCRYGGDEFVILLVEACAEQSKEIANRICESIERCSFRRASAKVTVSIGYAQYIGQPLGDFMQQADQMMYMSKKRGKNQVAFFGCDFETESAPETIE</sequence>
<reference evidence="6 7" key="1">
    <citation type="submission" date="2019-12" db="EMBL/GenBank/DDBJ databases">
        <title>Genome sequencing and assembly of endphytes of Porphyra tenera.</title>
        <authorList>
            <person name="Park J.M."/>
            <person name="Shin R."/>
            <person name="Jo S.H."/>
        </authorList>
    </citation>
    <scope>NUCLEOTIDE SEQUENCE [LARGE SCALE GENOMIC DNA]</scope>
    <source>
        <strain evidence="6 7">GPM4</strain>
    </source>
</reference>
<keyword evidence="4" id="KW-0472">Membrane</keyword>
<feature type="transmembrane region" description="Helical" evidence="4">
    <location>
        <begin position="26"/>
        <end position="46"/>
    </location>
</feature>
<organism evidence="6 7">
    <name type="scientific">Paraglaciecola mesophila</name>
    <dbReference type="NCBI Taxonomy" id="197222"/>
    <lineage>
        <taxon>Bacteria</taxon>
        <taxon>Pseudomonadati</taxon>
        <taxon>Pseudomonadota</taxon>
        <taxon>Gammaproteobacteria</taxon>
        <taxon>Alteromonadales</taxon>
        <taxon>Alteromonadaceae</taxon>
        <taxon>Paraglaciecola</taxon>
    </lineage>
</organism>
<dbReference type="RefSeq" id="WP_160179720.1">
    <property type="nucleotide sequence ID" value="NZ_CP047656.1"/>
</dbReference>
<evidence type="ECO:0000259" key="5">
    <source>
        <dbReference type="PROSITE" id="PS50887"/>
    </source>
</evidence>
<dbReference type="AlphaFoldDB" id="A0A857JMS6"/>
<dbReference type="InterPro" id="IPR000160">
    <property type="entry name" value="GGDEF_dom"/>
</dbReference>
<keyword evidence="4" id="KW-1133">Transmembrane helix</keyword>
<feature type="domain" description="GGDEF" evidence="5">
    <location>
        <begin position="241"/>
        <end position="370"/>
    </location>
</feature>
<dbReference type="GO" id="GO:0043709">
    <property type="term" value="P:cell adhesion involved in single-species biofilm formation"/>
    <property type="evidence" value="ECO:0007669"/>
    <property type="project" value="TreeGrafter"/>
</dbReference>
<dbReference type="PANTHER" id="PTHR45138:SF9">
    <property type="entry name" value="DIGUANYLATE CYCLASE DGCM-RELATED"/>
    <property type="match status" value="1"/>
</dbReference>